<feature type="compositionally biased region" description="Basic and acidic residues" evidence="1">
    <location>
        <begin position="154"/>
        <end position="177"/>
    </location>
</feature>
<feature type="compositionally biased region" description="Polar residues" evidence="1">
    <location>
        <begin position="214"/>
        <end position="226"/>
    </location>
</feature>
<dbReference type="RefSeq" id="XP_052131096.1">
    <property type="nucleotide sequence ID" value="XM_052275136.1"/>
</dbReference>
<feature type="region of interest" description="Disordered" evidence="1">
    <location>
        <begin position="95"/>
        <end position="226"/>
    </location>
</feature>
<gene>
    <name evidence="3" type="primary">LOC127751498</name>
</gene>
<accession>A0A9C6XUI2</accession>
<dbReference type="KEGG" id="foc:127751498"/>
<protein>
    <submittedName>
        <fullName evidence="3">Uncharacterized protein LOC127751498</fullName>
    </submittedName>
</protein>
<organism evidence="2 3">
    <name type="scientific">Frankliniella occidentalis</name>
    <name type="common">Western flower thrips</name>
    <name type="synonym">Euthrips occidentalis</name>
    <dbReference type="NCBI Taxonomy" id="133901"/>
    <lineage>
        <taxon>Eukaryota</taxon>
        <taxon>Metazoa</taxon>
        <taxon>Ecdysozoa</taxon>
        <taxon>Arthropoda</taxon>
        <taxon>Hexapoda</taxon>
        <taxon>Insecta</taxon>
        <taxon>Pterygota</taxon>
        <taxon>Neoptera</taxon>
        <taxon>Paraneoptera</taxon>
        <taxon>Thysanoptera</taxon>
        <taxon>Terebrantia</taxon>
        <taxon>Thripoidea</taxon>
        <taxon>Thripidae</taxon>
        <taxon>Frankliniella</taxon>
    </lineage>
</organism>
<keyword evidence="2" id="KW-1185">Reference proteome</keyword>
<evidence type="ECO:0000256" key="1">
    <source>
        <dbReference type="SAM" id="MobiDB-lite"/>
    </source>
</evidence>
<evidence type="ECO:0000313" key="3">
    <source>
        <dbReference type="RefSeq" id="XP_052131096.1"/>
    </source>
</evidence>
<name>A0A9C6XUI2_FRAOC</name>
<dbReference type="GeneID" id="127751498"/>
<feature type="compositionally biased region" description="Basic and acidic residues" evidence="1">
    <location>
        <begin position="185"/>
        <end position="194"/>
    </location>
</feature>
<evidence type="ECO:0000313" key="2">
    <source>
        <dbReference type="Proteomes" id="UP000504606"/>
    </source>
</evidence>
<dbReference type="Proteomes" id="UP000504606">
    <property type="component" value="Unplaced"/>
</dbReference>
<dbReference type="AlphaFoldDB" id="A0A9C6XUI2"/>
<reference evidence="3" key="1">
    <citation type="submission" date="2025-08" db="UniProtKB">
        <authorList>
            <consortium name="RefSeq"/>
        </authorList>
    </citation>
    <scope>IDENTIFICATION</scope>
    <source>
        <tissue evidence="3">Whole organism</tissue>
    </source>
</reference>
<proteinExistence type="predicted"/>
<sequence length="226" mass="25997">MDFKELLPRYPAGDIYARHQVREWFGFPEKRIVSDWVWCTPGRRTRTKSAPSLRDLSDDLRLSDEEDIDQGYCSRGSTSWKKGEFEVLVLPQPQTTRTPAIPKPRWTRSNPFIEDIRPVVPGPRRPEVTPRRGRRKASPNLNSEQMHEAKRRKVGDTRKESLQKRQEAMVRSQKDGCKTFILNKDTSDRPDPFRRPASADAILSMPGPSRLPQDVTSAQPLQPAQP</sequence>